<gene>
    <name evidence="2" type="ORF">PECAL_3P14130</name>
</gene>
<organism evidence="2 3">
    <name type="scientific">Pelagomonas calceolata</name>
    <dbReference type="NCBI Taxonomy" id="35677"/>
    <lineage>
        <taxon>Eukaryota</taxon>
        <taxon>Sar</taxon>
        <taxon>Stramenopiles</taxon>
        <taxon>Ochrophyta</taxon>
        <taxon>Pelagophyceae</taxon>
        <taxon>Pelagomonadales</taxon>
        <taxon>Pelagomonadaceae</taxon>
        <taxon>Pelagomonas</taxon>
    </lineage>
</organism>
<evidence type="ECO:0000313" key="3">
    <source>
        <dbReference type="Proteomes" id="UP000789595"/>
    </source>
</evidence>
<accession>A0A8J2SEP5</accession>
<sequence>MGWILNLWCALAFISSAAALSVTRDAAVVVPGFLEGAAEFVGVAEALRRRGIAATVAPIHRWHWIPCLGGRSVRPILARIDHACAYATTAEELDVVAPFPDYSAADLVSDFVNNPGGVLKAGGSADPDEFPYVEPRGSFGAFNGRERRRGCSIVGHSAAGWISRIYLSEEKYGGHSHRGLARGVRRLVTLGSPHAASDGVAFANVAWARRQPSPVKALAVAGAGFRGDDSGSFTRDSYEFCGLSKAEAATADGDGVTPLSSALDFEGAERLTLAGTTIHAAKLPSFLSPELAESDAQWYGDEARIDEWARFLVD</sequence>
<dbReference type="PANTHER" id="PTHR47909">
    <property type="entry name" value="ALPHA/BETA-HYDROLASES SUPERFAMILY PROTEIN"/>
    <property type="match status" value="1"/>
</dbReference>
<feature type="chain" id="PRO_5035289738" evidence="1">
    <location>
        <begin position="20"/>
        <end position="314"/>
    </location>
</feature>
<comment type="caution">
    <text evidence="2">The sequence shown here is derived from an EMBL/GenBank/DDBJ whole genome shotgun (WGS) entry which is preliminary data.</text>
</comment>
<dbReference type="SUPFAM" id="SSF53474">
    <property type="entry name" value="alpha/beta-Hydrolases"/>
    <property type="match status" value="1"/>
</dbReference>
<dbReference type="PANTHER" id="PTHR47909:SF2">
    <property type="entry name" value="GPI INOSITOL-DEACYLASE"/>
    <property type="match status" value="1"/>
</dbReference>
<dbReference type="EMBL" id="CAKKNE010000003">
    <property type="protein sequence ID" value="CAH0371468.1"/>
    <property type="molecule type" value="Genomic_DNA"/>
</dbReference>
<dbReference type="InterPro" id="IPR029058">
    <property type="entry name" value="AB_hydrolase_fold"/>
</dbReference>
<dbReference type="OrthoDB" id="348976at2759"/>
<proteinExistence type="predicted"/>
<dbReference type="Gene3D" id="3.40.50.1820">
    <property type="entry name" value="alpha/beta hydrolase"/>
    <property type="match status" value="1"/>
</dbReference>
<protein>
    <submittedName>
        <fullName evidence="2">Uncharacterized protein</fullName>
    </submittedName>
</protein>
<feature type="signal peptide" evidence="1">
    <location>
        <begin position="1"/>
        <end position="19"/>
    </location>
</feature>
<evidence type="ECO:0000256" key="1">
    <source>
        <dbReference type="SAM" id="SignalP"/>
    </source>
</evidence>
<dbReference type="Proteomes" id="UP000789595">
    <property type="component" value="Unassembled WGS sequence"/>
</dbReference>
<reference evidence="2" key="1">
    <citation type="submission" date="2021-11" db="EMBL/GenBank/DDBJ databases">
        <authorList>
            <consortium name="Genoscope - CEA"/>
            <person name="William W."/>
        </authorList>
    </citation>
    <scope>NUCLEOTIDE SEQUENCE</scope>
</reference>
<name>A0A8J2SEP5_9STRA</name>
<dbReference type="AlphaFoldDB" id="A0A8J2SEP5"/>
<evidence type="ECO:0000313" key="2">
    <source>
        <dbReference type="EMBL" id="CAH0371468.1"/>
    </source>
</evidence>
<keyword evidence="3" id="KW-1185">Reference proteome</keyword>
<keyword evidence="1" id="KW-0732">Signal</keyword>